<dbReference type="Proteomes" id="UP000198854">
    <property type="component" value="Unassembled WGS sequence"/>
</dbReference>
<evidence type="ECO:0000256" key="1">
    <source>
        <dbReference type="ARBA" id="ARBA00022801"/>
    </source>
</evidence>
<protein>
    <submittedName>
        <fullName evidence="3">Acetyl esterase/lipase</fullName>
    </submittedName>
</protein>
<sequence>MTDFTPEPLHSVTQFNQPCDVYSIWPTPPAKGKLEPTLIERSTDTTAFHDRIVCGVHNPECMVYTPQNSNGIGIIIFPGGGYQRIAMDNEGCEVAAKLNSMGYTVFVTTYRMPGEGHQYGPQTSLADAQRTIRWVRHHAKQWQLDKIGVMGFSAGGHLAGMLATHYQHTIGTAVDDIDSLDARPDFTALMYPVITMLKDQTHLGSFTELLGTTPSDEQLRAFSVEANVHSAMPPCFLMHACDDLAVNVDNSVLMWQALKQHQVPVEMHLFEQGGHGFGIRKVENLPAKQWPELFHQWLSMQLS</sequence>
<dbReference type="InterPro" id="IPR049492">
    <property type="entry name" value="BD-FAE-like_dom"/>
</dbReference>
<dbReference type="OrthoDB" id="9771666at2"/>
<dbReference type="PANTHER" id="PTHR48081:SF6">
    <property type="entry name" value="PEPTIDASE S9 PROLYL OLIGOPEPTIDASE CATALYTIC DOMAIN-CONTAINING PROTEIN"/>
    <property type="match status" value="1"/>
</dbReference>
<dbReference type="EMBL" id="FNDD01000003">
    <property type="protein sequence ID" value="SDG83578.1"/>
    <property type="molecule type" value="Genomic_DNA"/>
</dbReference>
<keyword evidence="4" id="KW-1185">Reference proteome</keyword>
<dbReference type="InterPro" id="IPR050300">
    <property type="entry name" value="GDXG_lipolytic_enzyme"/>
</dbReference>
<name>A0A1G7XH76_9VIBR</name>
<reference evidence="3 4" key="1">
    <citation type="submission" date="2016-10" db="EMBL/GenBank/DDBJ databases">
        <authorList>
            <person name="de Groot N.N."/>
        </authorList>
    </citation>
    <scope>NUCLEOTIDE SEQUENCE [LARGE SCALE GENOMIC DNA]</scope>
    <source>
        <strain evidence="3 4">CGMCC 1.10228</strain>
    </source>
</reference>
<evidence type="ECO:0000313" key="4">
    <source>
        <dbReference type="Proteomes" id="UP000198854"/>
    </source>
</evidence>
<gene>
    <name evidence="3" type="ORF">SAMN04488136_103167</name>
</gene>
<dbReference type="SUPFAM" id="SSF53474">
    <property type="entry name" value="alpha/beta-Hydrolases"/>
    <property type="match status" value="1"/>
</dbReference>
<dbReference type="RefSeq" id="WP_093270046.1">
    <property type="nucleotide sequence ID" value="NZ_FNDD01000003.1"/>
</dbReference>
<dbReference type="PANTHER" id="PTHR48081">
    <property type="entry name" value="AB HYDROLASE SUPERFAMILY PROTEIN C4A8.06C"/>
    <property type="match status" value="1"/>
</dbReference>
<dbReference type="InterPro" id="IPR029058">
    <property type="entry name" value="AB_hydrolase_fold"/>
</dbReference>
<dbReference type="Gene3D" id="3.40.50.1820">
    <property type="entry name" value="alpha/beta hydrolase"/>
    <property type="match status" value="1"/>
</dbReference>
<dbReference type="GO" id="GO:0016787">
    <property type="term" value="F:hydrolase activity"/>
    <property type="evidence" value="ECO:0007669"/>
    <property type="project" value="UniProtKB-KW"/>
</dbReference>
<keyword evidence="1" id="KW-0378">Hydrolase</keyword>
<accession>A0A1G7XH76</accession>
<feature type="domain" description="BD-FAE-like" evidence="2">
    <location>
        <begin position="64"/>
        <end position="258"/>
    </location>
</feature>
<dbReference type="STRING" id="861298.SAMN04488136_103167"/>
<dbReference type="Pfam" id="PF20434">
    <property type="entry name" value="BD-FAE"/>
    <property type="match status" value="1"/>
</dbReference>
<proteinExistence type="predicted"/>
<evidence type="ECO:0000313" key="3">
    <source>
        <dbReference type="EMBL" id="SDG83578.1"/>
    </source>
</evidence>
<organism evidence="3 4">
    <name type="scientific">Vibrio xiamenensis</name>
    <dbReference type="NCBI Taxonomy" id="861298"/>
    <lineage>
        <taxon>Bacteria</taxon>
        <taxon>Pseudomonadati</taxon>
        <taxon>Pseudomonadota</taxon>
        <taxon>Gammaproteobacteria</taxon>
        <taxon>Vibrionales</taxon>
        <taxon>Vibrionaceae</taxon>
        <taxon>Vibrio</taxon>
    </lineage>
</organism>
<evidence type="ECO:0000259" key="2">
    <source>
        <dbReference type="Pfam" id="PF20434"/>
    </source>
</evidence>
<dbReference type="AlphaFoldDB" id="A0A1G7XH76"/>